<dbReference type="Pfam" id="PF02518">
    <property type="entry name" value="HATPase_c"/>
    <property type="match status" value="1"/>
</dbReference>
<name>A0A428MNS5_9BACT</name>
<keyword evidence="2 6" id="KW-0418">Kinase</keyword>
<dbReference type="InterPro" id="IPR011123">
    <property type="entry name" value="Y_Y_Y"/>
</dbReference>
<dbReference type="Pfam" id="PF07494">
    <property type="entry name" value="Reg_prop"/>
    <property type="match status" value="2"/>
</dbReference>
<dbReference type="Pfam" id="PF07730">
    <property type="entry name" value="HisKA_3"/>
    <property type="match status" value="1"/>
</dbReference>
<dbReference type="Proteomes" id="UP000269669">
    <property type="component" value="Unassembled WGS sequence"/>
</dbReference>
<dbReference type="EMBL" id="RSDW01000001">
    <property type="protein sequence ID" value="RSL18510.1"/>
    <property type="molecule type" value="Genomic_DNA"/>
</dbReference>
<dbReference type="InterPro" id="IPR036890">
    <property type="entry name" value="HATPase_C_sf"/>
</dbReference>
<keyword evidence="4" id="KW-1133">Transmembrane helix</keyword>
<dbReference type="Gene3D" id="3.30.565.10">
    <property type="entry name" value="Histidine kinase-like ATPase, C-terminal domain"/>
    <property type="match status" value="1"/>
</dbReference>
<evidence type="ECO:0000313" key="6">
    <source>
        <dbReference type="EMBL" id="RSL18510.1"/>
    </source>
</evidence>
<dbReference type="InterPro" id="IPR013783">
    <property type="entry name" value="Ig-like_fold"/>
</dbReference>
<dbReference type="InterPro" id="IPR050482">
    <property type="entry name" value="Sensor_HK_TwoCompSys"/>
</dbReference>
<comment type="caution">
    <text evidence="6">The sequence shown here is derived from an EMBL/GenBank/DDBJ whole genome shotgun (WGS) entry which is preliminary data.</text>
</comment>
<feature type="transmembrane region" description="Helical" evidence="4">
    <location>
        <begin position="770"/>
        <end position="788"/>
    </location>
</feature>
<dbReference type="CDD" id="cd16917">
    <property type="entry name" value="HATPase_UhpB-NarQ-NarX-like"/>
    <property type="match status" value="1"/>
</dbReference>
<dbReference type="GO" id="GO:0000155">
    <property type="term" value="F:phosphorelay sensor kinase activity"/>
    <property type="evidence" value="ECO:0007669"/>
    <property type="project" value="InterPro"/>
</dbReference>
<dbReference type="PANTHER" id="PTHR24421">
    <property type="entry name" value="NITRATE/NITRITE SENSOR PROTEIN NARX-RELATED"/>
    <property type="match status" value="1"/>
</dbReference>
<dbReference type="InterPro" id="IPR003594">
    <property type="entry name" value="HATPase_dom"/>
</dbReference>
<evidence type="ECO:0000256" key="4">
    <source>
        <dbReference type="SAM" id="Phobius"/>
    </source>
</evidence>
<dbReference type="Pfam" id="PF07495">
    <property type="entry name" value="Y_Y_Y"/>
    <property type="match status" value="1"/>
</dbReference>
<dbReference type="GO" id="GO:0046983">
    <property type="term" value="F:protein dimerization activity"/>
    <property type="evidence" value="ECO:0007669"/>
    <property type="project" value="InterPro"/>
</dbReference>
<accession>A0A428MNS5</accession>
<dbReference type="InterPro" id="IPR015943">
    <property type="entry name" value="WD40/YVTN_repeat-like_dom_sf"/>
</dbReference>
<dbReference type="InterPro" id="IPR011110">
    <property type="entry name" value="Reg_prop"/>
</dbReference>
<reference evidence="6 7" key="1">
    <citation type="submission" date="2018-12" db="EMBL/GenBank/DDBJ databases">
        <title>Sequencing of bacterial isolates from soil warming experiment in Harvard Forest, Massachusetts, USA.</title>
        <authorList>
            <person name="Deangelis K."/>
        </authorList>
    </citation>
    <scope>NUCLEOTIDE SEQUENCE [LARGE SCALE GENOMIC DNA]</scope>
    <source>
        <strain evidence="6 7">EB153</strain>
    </source>
</reference>
<dbReference type="SMART" id="SM00387">
    <property type="entry name" value="HATPase_c"/>
    <property type="match status" value="1"/>
</dbReference>
<dbReference type="GO" id="GO:0016020">
    <property type="term" value="C:membrane"/>
    <property type="evidence" value="ECO:0007669"/>
    <property type="project" value="InterPro"/>
</dbReference>
<evidence type="ECO:0000256" key="3">
    <source>
        <dbReference type="ARBA" id="ARBA00023012"/>
    </source>
</evidence>
<gene>
    <name evidence="6" type="ORF">EDE15_4096</name>
</gene>
<organism evidence="6 7">
    <name type="scientific">Edaphobacter aggregans</name>
    <dbReference type="NCBI Taxonomy" id="570835"/>
    <lineage>
        <taxon>Bacteria</taxon>
        <taxon>Pseudomonadati</taxon>
        <taxon>Acidobacteriota</taxon>
        <taxon>Terriglobia</taxon>
        <taxon>Terriglobales</taxon>
        <taxon>Acidobacteriaceae</taxon>
        <taxon>Edaphobacter</taxon>
    </lineage>
</organism>
<evidence type="ECO:0000256" key="2">
    <source>
        <dbReference type="ARBA" id="ARBA00022777"/>
    </source>
</evidence>
<keyword evidence="7" id="KW-1185">Reference proteome</keyword>
<dbReference type="RefSeq" id="WP_125486871.1">
    <property type="nucleotide sequence ID" value="NZ_RSDW01000001.1"/>
</dbReference>
<dbReference type="Gene3D" id="1.20.5.1930">
    <property type="match status" value="1"/>
</dbReference>
<dbReference type="AlphaFoldDB" id="A0A428MNS5"/>
<dbReference type="SUPFAM" id="SSF55874">
    <property type="entry name" value="ATPase domain of HSP90 chaperone/DNA topoisomerase II/histidine kinase"/>
    <property type="match status" value="1"/>
</dbReference>
<keyword evidence="4" id="KW-0472">Membrane</keyword>
<evidence type="ECO:0000256" key="1">
    <source>
        <dbReference type="ARBA" id="ARBA00022679"/>
    </source>
</evidence>
<keyword evidence="4" id="KW-0812">Transmembrane</keyword>
<dbReference type="SUPFAM" id="SSF63829">
    <property type="entry name" value="Calcium-dependent phosphotriesterase"/>
    <property type="match status" value="3"/>
</dbReference>
<proteinExistence type="predicted"/>
<feature type="domain" description="Histidine kinase/HSP90-like ATPase" evidence="5">
    <location>
        <begin position="913"/>
        <end position="1010"/>
    </location>
</feature>
<dbReference type="InterPro" id="IPR011712">
    <property type="entry name" value="Sig_transdc_His_kin_sub3_dim/P"/>
</dbReference>
<protein>
    <submittedName>
        <fullName evidence="6">Signal transduction histidine kinase</fullName>
    </submittedName>
</protein>
<dbReference type="OrthoDB" id="127270at2"/>
<keyword evidence="3" id="KW-0902">Two-component regulatory system</keyword>
<dbReference type="PANTHER" id="PTHR24421:SF62">
    <property type="entry name" value="SENSORY TRANSDUCTION HISTIDINE KINASE"/>
    <property type="match status" value="1"/>
</dbReference>
<dbReference type="Gene3D" id="2.60.40.10">
    <property type="entry name" value="Immunoglobulins"/>
    <property type="match status" value="1"/>
</dbReference>
<evidence type="ECO:0000259" key="5">
    <source>
        <dbReference type="SMART" id="SM00387"/>
    </source>
</evidence>
<keyword evidence="1" id="KW-0808">Transferase</keyword>
<sequence>MNGVKILLLTALLVCDATNGASVQKGTPRLSDTRLTSEDLLPKGLLPPLPAPSFQGITHTSWTRRDGAPGSINALTQTKDGYLWIGTTLGLYRFDGLRFSRYPFDSSSPALPSLDVCSLAADLDGGLWIAMCTATVVHLKADESIVTYGRKEGLPTGSLDKILSLSDGSVWIAGSSKLLHFEGERWVDFGKDHGIGRFGVFNVLFDREGNIWVSRDKRLSILHKAKGQLEDVPNKVQYVSSMVQDRTGEIWIGDAWRSVRPVTNTSPAGVLSLEGKAEMLIDSHDNLWIGEGNEGLSRILHVSEHASKPIIERASKSDLTSPQTHALLEDREGNIWVGTERGLDRFRETPFVHFRGTELRYFPSLIAADDGSIWIDSYGSALMHVLNGIVKPMGLPVHSGPFAKRRNGDICFVDQISYELQCYGRDRQTHIKLPDAIWHTPPMSMTEDTDGSLLISFQGGGFWRYHDEQWDPMVSPGLPKTSPWTMLSDTRGRVWLGYGNNDIVVRRDGSFQTLHVDEGPWSNTLTFFQAADTVWAAGSNGLSFLNGDRFQRVRSLEANLLQGTSGIAQDQLGNLWLNAGAGVLRITSDEVALLLHNPNHLVKADVFDENDGLVGQPTQFKRGPSAISDAHGRLWFSTGGDVVSLDPSKLRHGMVLPSILIESVLINGRTAMKAPGRPDAVLYTDTTHLHDLEINFIGINLSAPERVYYRYRLVGEDKDWQEAGKRRQAFYTRLNPGSYQFQVSASNGEDWNELIVPLRIEVSPSFYQTLWFKIICLVLGILFAWLVLKARTRFVAEQVHSRLSERVAERERVARELHDTLLQGFQGLMMRFHLATQSIPSGESAKSEMEDALDAADILLVESRDRIRDLRYESIEPASLSDALTALGEDFAMPHTWTLEVLTRGVAIELNPITYQDIYAIAKEALINAFRHSKASEIKVEISFAPMRLTLDIIDNGRGIDSDVLSGSKPTGHWGLAGMQERADSLGAALKIAVQPEGGTHLRLVIPGFMAFRHEQKASLFEKILSRLAGTP</sequence>
<evidence type="ECO:0000313" key="7">
    <source>
        <dbReference type="Proteomes" id="UP000269669"/>
    </source>
</evidence>
<dbReference type="Gene3D" id="2.130.10.10">
    <property type="entry name" value="YVTN repeat-like/Quinoprotein amine dehydrogenase"/>
    <property type="match status" value="3"/>
</dbReference>